<reference evidence="2 3" key="1">
    <citation type="journal article" date="2005" name="PLoS Biol.">
        <title>The genomes of Oryza sativa: a history of duplications.</title>
        <authorList>
            <person name="Yu J."/>
            <person name="Wang J."/>
            <person name="Lin W."/>
            <person name="Li S."/>
            <person name="Li H."/>
            <person name="Zhou J."/>
            <person name="Ni P."/>
            <person name="Dong W."/>
            <person name="Hu S."/>
            <person name="Zeng C."/>
            <person name="Zhang J."/>
            <person name="Zhang Y."/>
            <person name="Li R."/>
            <person name="Xu Z."/>
            <person name="Li S."/>
            <person name="Li X."/>
            <person name="Zheng H."/>
            <person name="Cong L."/>
            <person name="Lin L."/>
            <person name="Yin J."/>
            <person name="Geng J."/>
            <person name="Li G."/>
            <person name="Shi J."/>
            <person name="Liu J."/>
            <person name="Lv H."/>
            <person name="Li J."/>
            <person name="Wang J."/>
            <person name="Deng Y."/>
            <person name="Ran L."/>
            <person name="Shi X."/>
            <person name="Wang X."/>
            <person name="Wu Q."/>
            <person name="Li C."/>
            <person name="Ren X."/>
            <person name="Wang J."/>
            <person name="Wang X."/>
            <person name="Li D."/>
            <person name="Liu D."/>
            <person name="Zhang X."/>
            <person name="Ji Z."/>
            <person name="Zhao W."/>
            <person name="Sun Y."/>
            <person name="Zhang Z."/>
            <person name="Bao J."/>
            <person name="Han Y."/>
            <person name="Dong L."/>
            <person name="Ji J."/>
            <person name="Chen P."/>
            <person name="Wu S."/>
            <person name="Liu J."/>
            <person name="Xiao Y."/>
            <person name="Bu D."/>
            <person name="Tan J."/>
            <person name="Yang L."/>
            <person name="Ye C."/>
            <person name="Zhang J."/>
            <person name="Xu J."/>
            <person name="Zhou Y."/>
            <person name="Yu Y."/>
            <person name="Zhang B."/>
            <person name="Zhuang S."/>
            <person name="Wei H."/>
            <person name="Liu B."/>
            <person name="Lei M."/>
            <person name="Yu H."/>
            <person name="Li Y."/>
            <person name="Xu H."/>
            <person name="Wei S."/>
            <person name="He X."/>
            <person name="Fang L."/>
            <person name="Zhang Z."/>
            <person name="Zhang Y."/>
            <person name="Huang X."/>
            <person name="Su Z."/>
            <person name="Tong W."/>
            <person name="Li J."/>
            <person name="Tong Z."/>
            <person name="Li S."/>
            <person name="Ye J."/>
            <person name="Wang L."/>
            <person name="Fang L."/>
            <person name="Lei T."/>
            <person name="Chen C."/>
            <person name="Chen H."/>
            <person name="Xu Z."/>
            <person name="Li H."/>
            <person name="Huang H."/>
            <person name="Zhang F."/>
            <person name="Xu H."/>
            <person name="Li N."/>
            <person name="Zhao C."/>
            <person name="Li S."/>
            <person name="Dong L."/>
            <person name="Huang Y."/>
            <person name="Li L."/>
            <person name="Xi Y."/>
            <person name="Qi Q."/>
            <person name="Li W."/>
            <person name="Zhang B."/>
            <person name="Hu W."/>
            <person name="Zhang Y."/>
            <person name="Tian X."/>
            <person name="Jiao Y."/>
            <person name="Liang X."/>
            <person name="Jin J."/>
            <person name="Gao L."/>
            <person name="Zheng W."/>
            <person name="Hao B."/>
            <person name="Liu S."/>
            <person name="Wang W."/>
            <person name="Yuan L."/>
            <person name="Cao M."/>
            <person name="McDermott J."/>
            <person name="Samudrala R."/>
            <person name="Wang J."/>
            <person name="Wong G.K."/>
            <person name="Yang H."/>
        </authorList>
    </citation>
    <scope>NUCLEOTIDE SEQUENCE [LARGE SCALE GENOMIC DNA]</scope>
    <source>
        <strain evidence="3">cv. 93-11</strain>
    </source>
</reference>
<dbReference type="PANTHER" id="PTHR34591">
    <property type="entry name" value="OS03G0653100 PROTEIN-RELATED"/>
    <property type="match status" value="1"/>
</dbReference>
<dbReference type="OMA" id="IQLDPMI"/>
<dbReference type="PANTHER" id="PTHR34591:SF60">
    <property type="entry name" value="OS01G0824700 PROTEIN"/>
    <property type="match status" value="1"/>
</dbReference>
<evidence type="ECO:0000313" key="2">
    <source>
        <dbReference type="EMBL" id="EEC81966.1"/>
    </source>
</evidence>
<dbReference type="Proteomes" id="UP000007015">
    <property type="component" value="Chromosome 7"/>
</dbReference>
<accession>B8B5Q8</accession>
<proteinExistence type="predicted"/>
<dbReference type="SUPFAM" id="SSF81383">
    <property type="entry name" value="F-box domain"/>
    <property type="match status" value="1"/>
</dbReference>
<dbReference type="AlphaFoldDB" id="B8B5Q8"/>
<sequence length="465" mass="53551">MDIQDYYQLTPVHDYIRDAGIIGGHGKPATEDVLVNILHRLAPRCLAISRCVCKPWRTIIDARCLLRADLLPHLVGGIFINFHDLILSEFISRPSIGPTISGNFNYLPHNSIVRDHCNGLLLLDGYADYPATRQYYVVNPATRQWVQLPPCPSSHPGMYSESTEYLVFDPGLSSQFEVFVIPYARVMPYASVLHRNIQLDPMIEKIEWPPSPCILHVFSSRTKQWEERSFVREGEAAGTLAKIRPNFPHFLQNAVYWRGVLYFTIICRISLSGKYQIIKPPQSPLDIGDMDDSNIYLGRSQKGIYCTFVDNPCGVYILDESYGKMEWVLKHRICYVPRQEFHQIGPWTLQDINFYEHIGHSEYDNSEAIEEQKFEWDSDNDNVIDINNRSNLTGYVTILGFHPYKEVVFLSHTLTRGLAYHLNTRKVQDMGNIRPKYYGTDMGIQPFIEGSFPYTPWLGEFPEDN</sequence>
<name>B8B5Q8_ORYSI</name>
<dbReference type="InterPro" id="IPR036047">
    <property type="entry name" value="F-box-like_dom_sf"/>
</dbReference>
<dbReference type="HOGENOM" id="CLU_030606_0_0_1"/>
<dbReference type="EMBL" id="CM000132">
    <property type="protein sequence ID" value="EEC81966.1"/>
    <property type="molecule type" value="Genomic_DNA"/>
</dbReference>
<keyword evidence="3" id="KW-1185">Reference proteome</keyword>
<protein>
    <recommendedName>
        <fullName evidence="1">F-box domain-containing protein</fullName>
    </recommendedName>
</protein>
<dbReference type="STRING" id="39946.B8B5Q8"/>
<feature type="domain" description="F-box" evidence="1">
    <location>
        <begin position="31"/>
        <end position="65"/>
    </location>
</feature>
<organism evidence="2 3">
    <name type="scientific">Oryza sativa subsp. indica</name>
    <name type="common">Rice</name>
    <dbReference type="NCBI Taxonomy" id="39946"/>
    <lineage>
        <taxon>Eukaryota</taxon>
        <taxon>Viridiplantae</taxon>
        <taxon>Streptophyta</taxon>
        <taxon>Embryophyta</taxon>
        <taxon>Tracheophyta</taxon>
        <taxon>Spermatophyta</taxon>
        <taxon>Magnoliopsida</taxon>
        <taxon>Liliopsida</taxon>
        <taxon>Poales</taxon>
        <taxon>Poaceae</taxon>
        <taxon>BOP clade</taxon>
        <taxon>Oryzoideae</taxon>
        <taxon>Oryzeae</taxon>
        <taxon>Oryzinae</taxon>
        <taxon>Oryza</taxon>
        <taxon>Oryza sativa</taxon>
    </lineage>
</organism>
<evidence type="ECO:0000313" key="3">
    <source>
        <dbReference type="Proteomes" id="UP000007015"/>
    </source>
</evidence>
<evidence type="ECO:0000259" key="1">
    <source>
        <dbReference type="Pfam" id="PF00646"/>
    </source>
</evidence>
<dbReference type="InterPro" id="IPR001810">
    <property type="entry name" value="F-box_dom"/>
</dbReference>
<dbReference type="Gramene" id="BGIOSGA024371-TA">
    <property type="protein sequence ID" value="BGIOSGA024371-PA"/>
    <property type="gene ID" value="BGIOSGA024371"/>
</dbReference>
<dbReference type="Pfam" id="PF00646">
    <property type="entry name" value="F-box"/>
    <property type="match status" value="1"/>
</dbReference>
<gene>
    <name evidence="2" type="ORF">OsI_25865</name>
</gene>